<dbReference type="CDD" id="cd00565">
    <property type="entry name" value="Ubl_ThiS"/>
    <property type="match status" value="1"/>
</dbReference>
<dbReference type="RefSeq" id="WP_169591779.1">
    <property type="nucleotide sequence ID" value="NZ_VCQU01000009.1"/>
</dbReference>
<proteinExistence type="predicted"/>
<reference evidence="1 2" key="2">
    <citation type="submission" date="2020-06" db="EMBL/GenBank/DDBJ databases">
        <title>Antribacter stalactiti gen. nov., sp. nov., a new member of the family Nacardiaceae isolated from a cave.</title>
        <authorList>
            <person name="Kim I.S."/>
        </authorList>
    </citation>
    <scope>NUCLEOTIDE SEQUENCE [LARGE SCALE GENOMIC DNA]</scope>
    <source>
        <strain evidence="1 2">YC2-7</strain>
    </source>
</reference>
<dbReference type="InterPro" id="IPR010035">
    <property type="entry name" value="Thi_S"/>
</dbReference>
<dbReference type="InterPro" id="IPR016155">
    <property type="entry name" value="Mopterin_synth/thiamin_S_b"/>
</dbReference>
<dbReference type="InterPro" id="IPR012675">
    <property type="entry name" value="Beta-grasp_dom_sf"/>
</dbReference>
<dbReference type="PANTHER" id="PTHR34472">
    <property type="entry name" value="SULFUR CARRIER PROTEIN THIS"/>
    <property type="match status" value="1"/>
</dbReference>
<evidence type="ECO:0000313" key="1">
    <source>
        <dbReference type="EMBL" id="NMN98113.1"/>
    </source>
</evidence>
<dbReference type="Proteomes" id="UP000535543">
    <property type="component" value="Unassembled WGS sequence"/>
</dbReference>
<accession>A0A848KGI0</accession>
<protein>
    <submittedName>
        <fullName evidence="1">Sulfur carrier protein ThiS</fullName>
    </submittedName>
</protein>
<organism evidence="1 2">
    <name type="scientific">Antrihabitans stalactiti</name>
    <dbReference type="NCBI Taxonomy" id="2584121"/>
    <lineage>
        <taxon>Bacteria</taxon>
        <taxon>Bacillati</taxon>
        <taxon>Actinomycetota</taxon>
        <taxon>Actinomycetes</taxon>
        <taxon>Mycobacteriales</taxon>
        <taxon>Nocardiaceae</taxon>
        <taxon>Antrihabitans</taxon>
    </lineage>
</organism>
<dbReference type="EMBL" id="VCQU01000009">
    <property type="protein sequence ID" value="NMN98113.1"/>
    <property type="molecule type" value="Genomic_DNA"/>
</dbReference>
<dbReference type="Gene3D" id="3.10.20.30">
    <property type="match status" value="1"/>
</dbReference>
<evidence type="ECO:0000313" key="2">
    <source>
        <dbReference type="Proteomes" id="UP000535543"/>
    </source>
</evidence>
<name>A0A848KGI0_9NOCA</name>
<dbReference type="NCBIfam" id="TIGR01683">
    <property type="entry name" value="thiS"/>
    <property type="match status" value="1"/>
</dbReference>
<reference evidence="1 2" key="1">
    <citation type="submission" date="2019-05" db="EMBL/GenBank/DDBJ databases">
        <authorList>
            <person name="Lee S.D."/>
        </authorList>
    </citation>
    <scope>NUCLEOTIDE SEQUENCE [LARGE SCALE GENOMIC DNA]</scope>
    <source>
        <strain evidence="1 2">YC2-7</strain>
    </source>
</reference>
<dbReference type="InterPro" id="IPR003749">
    <property type="entry name" value="ThiS/MoaD-like"/>
</dbReference>
<sequence length="71" mass="7764">MSAPTRIGITVNGEDHLLTEEMSVRELLEHLKLPDKGIAIAIGGGVFPRSRWDEPVQKGWELEILTAVQGG</sequence>
<keyword evidence="2" id="KW-1185">Reference proteome</keyword>
<comment type="caution">
    <text evidence="1">The sequence shown here is derived from an EMBL/GenBank/DDBJ whole genome shotgun (WGS) entry which is preliminary data.</text>
</comment>
<dbReference type="PANTHER" id="PTHR34472:SF1">
    <property type="entry name" value="SULFUR CARRIER PROTEIN THIS"/>
    <property type="match status" value="1"/>
</dbReference>
<dbReference type="AlphaFoldDB" id="A0A848KGI0"/>
<dbReference type="Pfam" id="PF02597">
    <property type="entry name" value="ThiS"/>
    <property type="match status" value="1"/>
</dbReference>
<gene>
    <name evidence="1" type="primary">thiS</name>
    <name evidence="1" type="ORF">FGL95_24025</name>
</gene>
<dbReference type="SUPFAM" id="SSF54285">
    <property type="entry name" value="MoaD/ThiS"/>
    <property type="match status" value="1"/>
</dbReference>